<dbReference type="InterPro" id="IPR018060">
    <property type="entry name" value="HTH_AraC"/>
</dbReference>
<dbReference type="InterPro" id="IPR053142">
    <property type="entry name" value="PchR_regulatory_protein"/>
</dbReference>
<evidence type="ECO:0000256" key="1">
    <source>
        <dbReference type="ARBA" id="ARBA00023015"/>
    </source>
</evidence>
<dbReference type="Gene3D" id="1.10.10.60">
    <property type="entry name" value="Homeodomain-like"/>
    <property type="match status" value="1"/>
</dbReference>
<name>A0A0M6Y0K7_9HYPH</name>
<organism evidence="5 6">
    <name type="scientific">Roseibium aggregatum</name>
    <dbReference type="NCBI Taxonomy" id="187304"/>
    <lineage>
        <taxon>Bacteria</taxon>
        <taxon>Pseudomonadati</taxon>
        <taxon>Pseudomonadota</taxon>
        <taxon>Alphaproteobacteria</taxon>
        <taxon>Hyphomicrobiales</taxon>
        <taxon>Stappiaceae</taxon>
        <taxon>Roseibium</taxon>
    </lineage>
</organism>
<dbReference type="SUPFAM" id="SSF46689">
    <property type="entry name" value="Homeodomain-like"/>
    <property type="match status" value="1"/>
</dbReference>
<dbReference type="Proteomes" id="UP000048926">
    <property type="component" value="Unassembled WGS sequence"/>
</dbReference>
<keyword evidence="2" id="KW-0238">DNA-binding</keyword>
<dbReference type="RefSeq" id="WP_145903534.1">
    <property type="nucleotide sequence ID" value="NZ_CXST01000001.1"/>
</dbReference>
<proteinExistence type="predicted"/>
<dbReference type="GO" id="GO:0043565">
    <property type="term" value="F:sequence-specific DNA binding"/>
    <property type="evidence" value="ECO:0007669"/>
    <property type="project" value="InterPro"/>
</dbReference>
<dbReference type="SMART" id="SM00342">
    <property type="entry name" value="HTH_ARAC"/>
    <property type="match status" value="1"/>
</dbReference>
<dbReference type="Pfam" id="PF12833">
    <property type="entry name" value="HTH_18"/>
    <property type="match status" value="1"/>
</dbReference>
<protein>
    <submittedName>
        <fullName evidence="5">Transcriptional activator NphR</fullName>
    </submittedName>
</protein>
<keyword evidence="1" id="KW-0805">Transcription regulation</keyword>
<dbReference type="PROSITE" id="PS01124">
    <property type="entry name" value="HTH_ARAC_FAMILY_2"/>
    <property type="match status" value="1"/>
</dbReference>
<evidence type="ECO:0000256" key="2">
    <source>
        <dbReference type="ARBA" id="ARBA00023125"/>
    </source>
</evidence>
<gene>
    <name evidence="5" type="primary">nphR_2</name>
    <name evidence="5" type="ORF">LAL4801_02076</name>
</gene>
<dbReference type="STRING" id="187304.B0E33_19590"/>
<dbReference type="InterPro" id="IPR035418">
    <property type="entry name" value="AraC-bd_2"/>
</dbReference>
<keyword evidence="3" id="KW-0804">Transcription</keyword>
<evidence type="ECO:0000259" key="4">
    <source>
        <dbReference type="PROSITE" id="PS01124"/>
    </source>
</evidence>
<dbReference type="OrthoDB" id="8004517at2"/>
<dbReference type="InterPro" id="IPR018062">
    <property type="entry name" value="HTH_AraC-typ_CS"/>
</dbReference>
<evidence type="ECO:0000313" key="6">
    <source>
        <dbReference type="Proteomes" id="UP000048926"/>
    </source>
</evidence>
<dbReference type="AlphaFoldDB" id="A0A0M6Y0K7"/>
<evidence type="ECO:0000313" key="5">
    <source>
        <dbReference type="EMBL" id="CTQ43636.1"/>
    </source>
</evidence>
<dbReference type="GO" id="GO:0003700">
    <property type="term" value="F:DNA-binding transcription factor activity"/>
    <property type="evidence" value="ECO:0007669"/>
    <property type="project" value="InterPro"/>
</dbReference>
<dbReference type="PANTHER" id="PTHR47893">
    <property type="entry name" value="REGULATORY PROTEIN PCHR"/>
    <property type="match status" value="1"/>
</dbReference>
<reference evidence="6" key="1">
    <citation type="submission" date="2015-07" db="EMBL/GenBank/DDBJ databases">
        <authorList>
            <person name="Rodrigo-Torres Lidia"/>
            <person name="Arahal R.David."/>
        </authorList>
    </citation>
    <scope>NUCLEOTIDE SEQUENCE [LARGE SCALE GENOMIC DNA]</scope>
    <source>
        <strain evidence="6">CECT 4801</strain>
    </source>
</reference>
<dbReference type="PROSITE" id="PS00041">
    <property type="entry name" value="HTH_ARAC_FAMILY_1"/>
    <property type="match status" value="1"/>
</dbReference>
<dbReference type="Pfam" id="PF14525">
    <property type="entry name" value="AraC_binding_2"/>
    <property type="match status" value="1"/>
</dbReference>
<accession>A0A0M6Y0K7</accession>
<feature type="domain" description="HTH araC/xylS-type" evidence="4">
    <location>
        <begin position="214"/>
        <end position="315"/>
    </location>
</feature>
<evidence type="ECO:0000256" key="3">
    <source>
        <dbReference type="ARBA" id="ARBA00023163"/>
    </source>
</evidence>
<keyword evidence="6" id="KW-1185">Reference proteome</keyword>
<dbReference type="InterPro" id="IPR020449">
    <property type="entry name" value="Tscrpt_reg_AraC-type_HTH"/>
</dbReference>
<sequence>MSGQASYSTVDIAPRDRFAYWREAVCDSYVQLGCEAGEGPGFVGSLDIERHSALSVSRVSGTAHRVVRRPSDIRSASEADFLVSLQTANSSRLTQFGKTSVLRPGDMVVYDSTQPYCLDLTEPFSQTILQFSKASLLSRLPFAETLGGTWIDGQSDIGRLVRESILAFSAHLNSGSPAFASTLQETLLDLVATGLAGSRKSELALSSFDRQILLRARSCIARRIHDPELDRNQVASATGLSVRRLNAIFQCEGSSIAGEIRQKRLEVVAAALHDPRFAAMSISEIAMRCGYNNLQHFSTLFRKAFGRSPRQYRGEEE</sequence>
<dbReference type="EMBL" id="CXST01000001">
    <property type="protein sequence ID" value="CTQ43636.1"/>
    <property type="molecule type" value="Genomic_DNA"/>
</dbReference>
<dbReference type="PANTHER" id="PTHR47893:SF1">
    <property type="entry name" value="REGULATORY PROTEIN PCHR"/>
    <property type="match status" value="1"/>
</dbReference>
<dbReference type="PRINTS" id="PR00032">
    <property type="entry name" value="HTHARAC"/>
</dbReference>
<dbReference type="InterPro" id="IPR009057">
    <property type="entry name" value="Homeodomain-like_sf"/>
</dbReference>